<feature type="transmembrane region" description="Helical" evidence="1">
    <location>
        <begin position="76"/>
        <end position="94"/>
    </location>
</feature>
<gene>
    <name evidence="2" type="ORF">FB391_0857</name>
</gene>
<evidence type="ECO:0000313" key="3">
    <source>
        <dbReference type="Proteomes" id="UP000320235"/>
    </source>
</evidence>
<organism evidence="2 3">
    <name type="scientific">Microbacterium kyungheense</name>
    <dbReference type="NCBI Taxonomy" id="1263636"/>
    <lineage>
        <taxon>Bacteria</taxon>
        <taxon>Bacillati</taxon>
        <taxon>Actinomycetota</taxon>
        <taxon>Actinomycetes</taxon>
        <taxon>Micrococcales</taxon>
        <taxon>Microbacteriaceae</taxon>
        <taxon>Microbacterium</taxon>
    </lineage>
</organism>
<keyword evidence="1" id="KW-1133">Transmembrane helix</keyword>
<keyword evidence="1" id="KW-0812">Transmembrane</keyword>
<evidence type="ECO:0000313" key="2">
    <source>
        <dbReference type="EMBL" id="TQM34569.1"/>
    </source>
</evidence>
<protein>
    <submittedName>
        <fullName evidence="2">Uncharacterized protein</fullName>
    </submittedName>
</protein>
<accession>A0A543FL20</accession>
<dbReference type="EMBL" id="VFPE01000001">
    <property type="protein sequence ID" value="TQM34569.1"/>
    <property type="molecule type" value="Genomic_DNA"/>
</dbReference>
<feature type="transmembrane region" description="Helical" evidence="1">
    <location>
        <begin position="9"/>
        <end position="30"/>
    </location>
</feature>
<sequence>MRTNVSGRVAAVLVGLEGVGIAALVVWQIVEILRGDTDSLASAIALIVLSLVGAAAVIAFAVAVWRGQSWGRSGGIVTQLLILAVALGAVTGAFAAPGIALALAAPAIVTFVLLILAVRDAGRAARQDGSGSAR</sequence>
<feature type="transmembrane region" description="Helical" evidence="1">
    <location>
        <begin position="42"/>
        <end position="64"/>
    </location>
</feature>
<keyword evidence="3" id="KW-1185">Reference proteome</keyword>
<dbReference type="Proteomes" id="UP000320235">
    <property type="component" value="Unassembled WGS sequence"/>
</dbReference>
<name>A0A543FL20_9MICO</name>
<keyword evidence="1" id="KW-0472">Membrane</keyword>
<evidence type="ECO:0000256" key="1">
    <source>
        <dbReference type="SAM" id="Phobius"/>
    </source>
</evidence>
<reference evidence="2 3" key="1">
    <citation type="submission" date="2019-06" db="EMBL/GenBank/DDBJ databases">
        <title>Sequencing the genomes of 1000 actinobacteria strains.</title>
        <authorList>
            <person name="Klenk H.-P."/>
        </authorList>
    </citation>
    <scope>NUCLEOTIDE SEQUENCE [LARGE SCALE GENOMIC DNA]</scope>
    <source>
        <strain evidence="2 3">DSM 105492</strain>
    </source>
</reference>
<comment type="caution">
    <text evidence="2">The sequence shown here is derived from an EMBL/GenBank/DDBJ whole genome shotgun (WGS) entry which is preliminary data.</text>
</comment>
<feature type="transmembrane region" description="Helical" evidence="1">
    <location>
        <begin position="100"/>
        <end position="118"/>
    </location>
</feature>
<dbReference type="AlphaFoldDB" id="A0A543FL20"/>
<proteinExistence type="predicted"/>